<evidence type="ECO:0000313" key="2">
    <source>
        <dbReference type="Proteomes" id="UP000000238"/>
    </source>
</evidence>
<dbReference type="KEGG" id="hch:HCH_00469"/>
<dbReference type="AlphaFoldDB" id="Q2SPP5"/>
<gene>
    <name evidence="1" type="ordered locus">HCH_00469</name>
</gene>
<dbReference type="HOGENOM" id="CLU_1666945_0_0_6"/>
<keyword evidence="2" id="KW-1185">Reference proteome</keyword>
<sequence>MRFLLGYSASEKVIYSMKVLLLRGSPHITLIRDSLSSQIEKDLSKYESHIKTDKKMASKDVRIPEMYLRKIEAAIGSTIDPSEESMFSSFQEVDEITKSRARDIYYNLDELRAESYLKYVLSEKLDRSHIFSFLIDVIIGGMDLDEWAREELSSSSRD</sequence>
<protein>
    <submittedName>
        <fullName evidence="1">Uncharacterized protein</fullName>
    </submittedName>
</protein>
<dbReference type="EMBL" id="CP000155">
    <property type="protein sequence ID" value="ABC27379.1"/>
    <property type="molecule type" value="Genomic_DNA"/>
</dbReference>
<dbReference type="STRING" id="349521.HCH_00469"/>
<proteinExistence type="predicted"/>
<reference evidence="1 2" key="1">
    <citation type="journal article" date="2005" name="Nucleic Acids Res.">
        <title>Genomic blueprint of Hahella chejuensis, a marine microbe producing an algicidal agent.</title>
        <authorList>
            <person name="Jeong H."/>
            <person name="Yim J.H."/>
            <person name="Lee C."/>
            <person name="Choi S.-H."/>
            <person name="Park Y.K."/>
            <person name="Yoon S.H."/>
            <person name="Hur C.-G."/>
            <person name="Kang H.-Y."/>
            <person name="Kim D."/>
            <person name="Lee H.H."/>
            <person name="Park K.H."/>
            <person name="Park S.-H."/>
            <person name="Park H.-S."/>
            <person name="Lee H.K."/>
            <person name="Oh T.K."/>
            <person name="Kim J.F."/>
        </authorList>
    </citation>
    <scope>NUCLEOTIDE SEQUENCE [LARGE SCALE GENOMIC DNA]</scope>
    <source>
        <strain evidence="1 2">KCTC 2396</strain>
    </source>
</reference>
<name>Q2SPP5_HAHCH</name>
<evidence type="ECO:0000313" key="1">
    <source>
        <dbReference type="EMBL" id="ABC27379.1"/>
    </source>
</evidence>
<dbReference type="Proteomes" id="UP000000238">
    <property type="component" value="Chromosome"/>
</dbReference>
<organism evidence="1 2">
    <name type="scientific">Hahella chejuensis (strain KCTC 2396)</name>
    <dbReference type="NCBI Taxonomy" id="349521"/>
    <lineage>
        <taxon>Bacteria</taxon>
        <taxon>Pseudomonadati</taxon>
        <taxon>Pseudomonadota</taxon>
        <taxon>Gammaproteobacteria</taxon>
        <taxon>Oceanospirillales</taxon>
        <taxon>Hahellaceae</taxon>
        <taxon>Hahella</taxon>
    </lineage>
</organism>
<accession>Q2SPP5</accession>